<dbReference type="EMBL" id="CAJNNV010001938">
    <property type="protein sequence ID" value="CAE8586174.1"/>
    <property type="molecule type" value="Genomic_DNA"/>
</dbReference>
<keyword evidence="5 9" id="KW-0378">Hydrolase</keyword>
<dbReference type="PANTHER" id="PTHR43447">
    <property type="entry name" value="ALPHA-AMYLASE"/>
    <property type="match status" value="1"/>
</dbReference>
<dbReference type="InterPro" id="IPR006046">
    <property type="entry name" value="Alpha_amylase"/>
</dbReference>
<dbReference type="GO" id="GO:0004556">
    <property type="term" value="F:alpha-amylase activity"/>
    <property type="evidence" value="ECO:0007669"/>
    <property type="project" value="UniProtKB-UniRule"/>
</dbReference>
<proteinExistence type="inferred from homology"/>
<dbReference type="Proteomes" id="UP000654075">
    <property type="component" value="Unassembled WGS sequence"/>
</dbReference>
<dbReference type="InterPro" id="IPR017853">
    <property type="entry name" value="GH"/>
</dbReference>
<evidence type="ECO:0000256" key="5">
    <source>
        <dbReference type="ARBA" id="ARBA00022801"/>
    </source>
</evidence>
<dbReference type="Gene3D" id="3.20.20.80">
    <property type="entry name" value="Glycosidases"/>
    <property type="match status" value="1"/>
</dbReference>
<evidence type="ECO:0000313" key="11">
    <source>
        <dbReference type="EMBL" id="CAE8586174.1"/>
    </source>
</evidence>
<dbReference type="Pfam" id="PF00128">
    <property type="entry name" value="Alpha-amylase"/>
    <property type="match status" value="1"/>
</dbReference>
<accession>A0A813DKQ8</accession>
<keyword evidence="12" id="KW-1185">Reference proteome</keyword>
<comment type="cofactor">
    <cofactor evidence="2">
        <name>Ca(2+)</name>
        <dbReference type="ChEBI" id="CHEBI:29108"/>
    </cofactor>
</comment>
<dbReference type="EC" id="3.2.1.1" evidence="4 9"/>
<dbReference type="GO" id="GO:0005975">
    <property type="term" value="P:carbohydrate metabolic process"/>
    <property type="evidence" value="ECO:0007669"/>
    <property type="project" value="InterPro"/>
</dbReference>
<dbReference type="GO" id="GO:0043169">
    <property type="term" value="F:cation binding"/>
    <property type="evidence" value="ECO:0007669"/>
    <property type="project" value="InterPro"/>
</dbReference>
<keyword evidence="6 9" id="KW-0119">Carbohydrate metabolism</keyword>
<dbReference type="AlphaFoldDB" id="A0A813DKQ8"/>
<evidence type="ECO:0000259" key="10">
    <source>
        <dbReference type="SMART" id="SM00642"/>
    </source>
</evidence>
<name>A0A813DKQ8_POLGL</name>
<evidence type="ECO:0000256" key="9">
    <source>
        <dbReference type="RuleBase" id="RU361134"/>
    </source>
</evidence>
<evidence type="ECO:0000256" key="6">
    <source>
        <dbReference type="ARBA" id="ARBA00023277"/>
    </source>
</evidence>
<evidence type="ECO:0000313" key="12">
    <source>
        <dbReference type="Proteomes" id="UP000654075"/>
    </source>
</evidence>
<comment type="catalytic activity">
    <reaction evidence="1 9">
        <text>Endohydrolysis of (1-&gt;4)-alpha-D-glucosidic linkages in polysaccharides containing three or more (1-&gt;4)-alpha-linked D-glucose units.</text>
        <dbReference type="EC" id="3.2.1.1"/>
    </reaction>
</comment>
<evidence type="ECO:0000256" key="4">
    <source>
        <dbReference type="ARBA" id="ARBA00012595"/>
    </source>
</evidence>
<dbReference type="OrthoDB" id="550577at2759"/>
<evidence type="ECO:0000256" key="7">
    <source>
        <dbReference type="ARBA" id="ARBA00023295"/>
    </source>
</evidence>
<dbReference type="SUPFAM" id="SSF51445">
    <property type="entry name" value="(Trans)glycosidases"/>
    <property type="match status" value="1"/>
</dbReference>
<evidence type="ECO:0000256" key="3">
    <source>
        <dbReference type="ARBA" id="ARBA00008061"/>
    </source>
</evidence>
<evidence type="ECO:0000256" key="2">
    <source>
        <dbReference type="ARBA" id="ARBA00001913"/>
    </source>
</evidence>
<protein>
    <recommendedName>
        <fullName evidence="4 9">Alpha-amylase</fullName>
        <ecNumber evidence="4 9">3.2.1.1</ecNumber>
    </recommendedName>
</protein>
<dbReference type="SMART" id="SM00642">
    <property type="entry name" value="Aamy"/>
    <property type="match status" value="1"/>
</dbReference>
<comment type="similarity">
    <text evidence="3 8">Belongs to the glycosyl hydrolase 13 family.</text>
</comment>
<comment type="caution">
    <text evidence="11">The sequence shown here is derived from an EMBL/GenBank/DDBJ whole genome shotgun (WGS) entry which is preliminary data.</text>
</comment>
<sequence length="767" mass="82774">MSRSNAEGDEQEWELQVPTALPVGAAFKYVLLEGGGQPRWEESRPDRHWAGCSPAQVHRFGAASPRQALELDAELVIAWGGPELKAVDLSQLPSAALHAFHWSFSEVQRRAPEVASQGFCSVQLSPAQRSIPGDEWWTRYQPVRYEEIHGLGSEHDLREACSACQKLGLSVLGDLVFNHMQVVASCDEWRQAQHDHGHLESLKRRLSERLGPTFNRNDFQWPWFALEGAEWDGPNRMEGWGCGEWSELQGGSPKVQSAHMAHMQQLKSCGVSGFRFDAAKHMRPQHIADYVQSAGVYAFGEVLSVDPAMQREYTDAVSVEGGPLPTTDFLLAVWLRKFLEAGEGAVDFDQGAWVKHLLDVEFGRKGRPPSQAGAAAKGQLQAPVLARNSVRFARNHDTVYNDVPFYGLGGWGQEGAQVAAAWLLAAHDGTVLLLPQDVKASSLIRQALLYRKALRAQLRSLGSKACAGAQTLIRARRAREGGSPLTVCLACRVPDRAADEGRLLGFCVLNPDAKGAAEFPGSACLTCPAEQRFVAADGTGEKLGDVRTTGAGAAWGHLLHRGRVVKAKGSARVDCRRDVHGCSLGDPTWMALIATLAATASLTFLHVSTDDFVVQLPTEERAAPAVPRGISGISGGSRGSVGRGRGAGGGLGVLQSPTSMDASAIQTASLRVTAKPDLLALLRMLTDARLPGVGPSRSRVLVLFRDAQSISQQVTSCIQSCLEAALGSNMAGMYPLDKLTGIAGGHRQRALVRLREKLTQELFLLGE</sequence>
<evidence type="ECO:0000256" key="1">
    <source>
        <dbReference type="ARBA" id="ARBA00000548"/>
    </source>
</evidence>
<dbReference type="InterPro" id="IPR006047">
    <property type="entry name" value="GH13_cat_dom"/>
</dbReference>
<dbReference type="PRINTS" id="PR00110">
    <property type="entry name" value="ALPHAAMYLASE"/>
</dbReference>
<keyword evidence="7 9" id="KW-0326">Glycosidase</keyword>
<feature type="domain" description="Glycosyl hydrolase family 13 catalytic" evidence="10">
    <location>
        <begin position="94"/>
        <end position="459"/>
    </location>
</feature>
<evidence type="ECO:0000256" key="8">
    <source>
        <dbReference type="RuleBase" id="RU003615"/>
    </source>
</evidence>
<reference evidence="11" key="1">
    <citation type="submission" date="2021-02" db="EMBL/GenBank/DDBJ databases">
        <authorList>
            <person name="Dougan E. K."/>
            <person name="Rhodes N."/>
            <person name="Thang M."/>
            <person name="Chan C."/>
        </authorList>
    </citation>
    <scope>NUCLEOTIDE SEQUENCE</scope>
</reference>
<organism evidence="11 12">
    <name type="scientific">Polarella glacialis</name>
    <name type="common">Dinoflagellate</name>
    <dbReference type="NCBI Taxonomy" id="89957"/>
    <lineage>
        <taxon>Eukaryota</taxon>
        <taxon>Sar</taxon>
        <taxon>Alveolata</taxon>
        <taxon>Dinophyceae</taxon>
        <taxon>Suessiales</taxon>
        <taxon>Suessiaceae</taxon>
        <taxon>Polarella</taxon>
    </lineage>
</organism>
<feature type="non-terminal residue" evidence="11">
    <location>
        <position position="767"/>
    </location>
</feature>
<gene>
    <name evidence="11" type="ORF">PGLA1383_LOCUS5068</name>
</gene>